<accession>A0ABW6LMM3</accession>
<dbReference type="EMBL" id="JBIAFP010000027">
    <property type="protein sequence ID" value="MFE9229667.1"/>
    <property type="molecule type" value="Genomic_DNA"/>
</dbReference>
<dbReference type="Proteomes" id="UP001601288">
    <property type="component" value="Unassembled WGS sequence"/>
</dbReference>
<name>A0ABW6LMM3_9ACTN</name>
<organism evidence="1 2">
    <name type="scientific">Streptomyces massasporeus</name>
    <dbReference type="NCBI Taxonomy" id="67324"/>
    <lineage>
        <taxon>Bacteria</taxon>
        <taxon>Bacillati</taxon>
        <taxon>Actinomycetota</taxon>
        <taxon>Actinomycetes</taxon>
        <taxon>Kitasatosporales</taxon>
        <taxon>Streptomycetaceae</taxon>
        <taxon>Streptomyces</taxon>
    </lineage>
</organism>
<dbReference type="PANTHER" id="PTHR43306">
    <property type="entry name" value="7,8-DIHYDRO-6-HYDROXYMETHYLPTERIN DIMETHYLTRANSFERASE"/>
    <property type="match status" value="1"/>
</dbReference>
<reference evidence="1 2" key="1">
    <citation type="submission" date="2024-10" db="EMBL/GenBank/DDBJ databases">
        <title>The Natural Products Discovery Center: Release of the First 8490 Sequenced Strains for Exploring Actinobacteria Biosynthetic Diversity.</title>
        <authorList>
            <person name="Kalkreuter E."/>
            <person name="Kautsar S.A."/>
            <person name="Yang D."/>
            <person name="Bader C.D."/>
            <person name="Teijaro C.N."/>
            <person name="Fluegel L."/>
            <person name="Davis C.M."/>
            <person name="Simpson J.R."/>
            <person name="Lauterbach L."/>
            <person name="Steele A.D."/>
            <person name="Gui C."/>
            <person name="Meng S."/>
            <person name="Li G."/>
            <person name="Viehrig K."/>
            <person name="Ye F."/>
            <person name="Su P."/>
            <person name="Kiefer A.F."/>
            <person name="Nichols A."/>
            <person name="Cepeda A.J."/>
            <person name="Yan W."/>
            <person name="Fan B."/>
            <person name="Jiang Y."/>
            <person name="Adhikari A."/>
            <person name="Zheng C.-J."/>
            <person name="Schuster L."/>
            <person name="Cowan T.M."/>
            <person name="Smanski M.J."/>
            <person name="Chevrette M.G."/>
            <person name="De Carvalho L.P.S."/>
            <person name="Shen B."/>
        </authorList>
    </citation>
    <scope>NUCLEOTIDE SEQUENCE [LARGE SCALE GENOMIC DNA]</scope>
    <source>
        <strain evidence="1 2">NPDC007066</strain>
    </source>
</reference>
<evidence type="ECO:0000313" key="2">
    <source>
        <dbReference type="Proteomes" id="UP001601288"/>
    </source>
</evidence>
<proteinExistence type="predicted"/>
<sequence length="147" mass="15919">MPDVGNREALEKLWSASAFMGAATTEEQLRATAEALDCADTCGIDLPQAVKDLNDKAFMIVVQDFQDPYTLNVKQLMNCCVEEIIPDGRLIPFCAYNSVGYREQVRAQMSGVPAAPVAPNALPLTDRLTTTPYGSKSARTVAEESTS</sequence>
<gene>
    <name evidence="1" type="ORF">ACFYM3_34750</name>
</gene>
<dbReference type="PANTHER" id="PTHR43306:SF1">
    <property type="entry name" value="7,8-DIHYDRO-6-HYDROXYMETHYLPTERIN DIMETHYLTRANSFERASE"/>
    <property type="match status" value="1"/>
</dbReference>
<dbReference type="RefSeq" id="WP_358285663.1">
    <property type="nucleotide sequence ID" value="NZ_JBEYGJ010000023.1"/>
</dbReference>
<comment type="caution">
    <text evidence="1">The sequence shown here is derived from an EMBL/GenBank/DDBJ whole genome shotgun (WGS) entry which is preliminary data.</text>
</comment>
<keyword evidence="2" id="KW-1185">Reference proteome</keyword>
<dbReference type="InterPro" id="IPR034474">
    <property type="entry name" value="Methyltransferase_Class_D"/>
</dbReference>
<evidence type="ECO:0000313" key="1">
    <source>
        <dbReference type="EMBL" id="MFE9229667.1"/>
    </source>
</evidence>
<protein>
    <submittedName>
        <fullName evidence="1">Uncharacterized protein</fullName>
    </submittedName>
</protein>